<gene>
    <name evidence="1" type="ORF">ACFS6I_08070</name>
</gene>
<name>A0ABW5YUU1_9SPHI</name>
<comment type="caution">
    <text evidence="1">The sequence shown here is derived from an EMBL/GenBank/DDBJ whole genome shotgun (WGS) entry which is preliminary data.</text>
</comment>
<dbReference type="Proteomes" id="UP001597509">
    <property type="component" value="Unassembled WGS sequence"/>
</dbReference>
<dbReference type="RefSeq" id="WP_132768544.1">
    <property type="nucleotide sequence ID" value="NZ_JBHUPE010000004.1"/>
</dbReference>
<dbReference type="PROSITE" id="PS51257">
    <property type="entry name" value="PROKAR_LIPOPROTEIN"/>
    <property type="match status" value="1"/>
</dbReference>
<protein>
    <recommendedName>
        <fullName evidence="3">Lipoprotein</fullName>
    </recommendedName>
</protein>
<reference evidence="2" key="1">
    <citation type="journal article" date="2019" name="Int. J. Syst. Evol. Microbiol.">
        <title>The Global Catalogue of Microorganisms (GCM) 10K type strain sequencing project: providing services to taxonomists for standard genome sequencing and annotation.</title>
        <authorList>
            <consortium name="The Broad Institute Genomics Platform"/>
            <consortium name="The Broad Institute Genome Sequencing Center for Infectious Disease"/>
            <person name="Wu L."/>
            <person name="Ma J."/>
        </authorList>
    </citation>
    <scope>NUCLEOTIDE SEQUENCE [LARGE SCALE GENOMIC DNA]</scope>
    <source>
        <strain evidence="2">KCTC 22209</strain>
    </source>
</reference>
<accession>A0ABW5YUU1</accession>
<evidence type="ECO:0008006" key="3">
    <source>
        <dbReference type="Google" id="ProtNLM"/>
    </source>
</evidence>
<dbReference type="EMBL" id="JBHUPE010000004">
    <property type="protein sequence ID" value="MFD2903875.1"/>
    <property type="molecule type" value="Genomic_DNA"/>
</dbReference>
<proteinExistence type="predicted"/>
<evidence type="ECO:0000313" key="1">
    <source>
        <dbReference type="EMBL" id="MFD2903875.1"/>
    </source>
</evidence>
<keyword evidence="2" id="KW-1185">Reference proteome</keyword>
<organism evidence="1 2">
    <name type="scientific">Sphingobacterium anhuiense</name>
    <dbReference type="NCBI Taxonomy" id="493780"/>
    <lineage>
        <taxon>Bacteria</taxon>
        <taxon>Pseudomonadati</taxon>
        <taxon>Bacteroidota</taxon>
        <taxon>Sphingobacteriia</taxon>
        <taxon>Sphingobacteriales</taxon>
        <taxon>Sphingobacteriaceae</taxon>
        <taxon>Sphingobacterium</taxon>
    </lineage>
</organism>
<evidence type="ECO:0000313" key="2">
    <source>
        <dbReference type="Proteomes" id="UP001597509"/>
    </source>
</evidence>
<sequence length="258" mass="29267">MNKYYILLPIMALLLTSSCEKTEAVVTPEIIEEAKPAMLLDSISFVLNGKQYGFTSDDYIASGSGHGNQGVNLRLSDTAANWYHSAPDHRYWIGAPDSVQYYSVSNYSFGDRDITARFYFIKNNKISEMLESGGMYYPRKSALFYQERDYNYAVDFGRRGKQEGVALKMGVKGVGFGSTFSSKTMNQESKLTAESQLDSKFKILKVEEIKDTNFVWVEGTFDANLFNDNEEKTFRVTGGYFRIRALKYGNGFTYGFTF</sequence>